<dbReference type="Pfam" id="PF01370">
    <property type="entry name" value="Epimerase"/>
    <property type="match status" value="1"/>
</dbReference>
<dbReference type="AlphaFoldDB" id="A0A239HDZ9"/>
<evidence type="ECO:0000256" key="1">
    <source>
        <dbReference type="SAM" id="Phobius"/>
    </source>
</evidence>
<dbReference type="InterPro" id="IPR036291">
    <property type="entry name" value="NAD(P)-bd_dom_sf"/>
</dbReference>
<accession>A0A239HDZ9</accession>
<dbReference type="EMBL" id="FZOT01000006">
    <property type="protein sequence ID" value="SNS79580.1"/>
    <property type="molecule type" value="Genomic_DNA"/>
</dbReference>
<dbReference type="Pfam" id="PF13781">
    <property type="entry name" value="DoxX_3"/>
    <property type="match status" value="1"/>
</dbReference>
<name>A0A239HDZ9_9BURK</name>
<organism evidence="3 4">
    <name type="scientific">Noviherbaspirillum humi</name>
    <dbReference type="NCBI Taxonomy" id="1688639"/>
    <lineage>
        <taxon>Bacteria</taxon>
        <taxon>Pseudomonadati</taxon>
        <taxon>Pseudomonadota</taxon>
        <taxon>Betaproteobacteria</taxon>
        <taxon>Burkholderiales</taxon>
        <taxon>Oxalobacteraceae</taxon>
        <taxon>Noviherbaspirillum</taxon>
    </lineage>
</organism>
<feature type="transmembrane region" description="Helical" evidence="1">
    <location>
        <begin position="404"/>
        <end position="425"/>
    </location>
</feature>
<keyword evidence="4" id="KW-1185">Reference proteome</keyword>
<keyword evidence="1" id="KW-0812">Transmembrane</keyword>
<dbReference type="RefSeq" id="WP_089399573.1">
    <property type="nucleotide sequence ID" value="NZ_FZOT01000006.1"/>
</dbReference>
<dbReference type="Proteomes" id="UP000198284">
    <property type="component" value="Unassembled WGS sequence"/>
</dbReference>
<evidence type="ECO:0000313" key="3">
    <source>
        <dbReference type="EMBL" id="SNS79580.1"/>
    </source>
</evidence>
<evidence type="ECO:0000259" key="2">
    <source>
        <dbReference type="Pfam" id="PF01370"/>
    </source>
</evidence>
<dbReference type="OrthoDB" id="5292533at2"/>
<dbReference type="InterPro" id="IPR025695">
    <property type="entry name" value="DoxX-like"/>
</dbReference>
<dbReference type="PANTHER" id="PTHR12126:SF11">
    <property type="entry name" value="NADH DEHYDROGENASE [UBIQUINONE] 1 ALPHA SUBCOMPLEX SUBUNIT 9, MITOCHONDRIAL"/>
    <property type="match status" value="1"/>
</dbReference>
<feature type="transmembrane region" description="Helical" evidence="1">
    <location>
        <begin position="380"/>
        <end position="398"/>
    </location>
</feature>
<dbReference type="InterPro" id="IPR001509">
    <property type="entry name" value="Epimerase_deHydtase"/>
</dbReference>
<reference evidence="3 4" key="1">
    <citation type="submission" date="2017-06" db="EMBL/GenBank/DDBJ databases">
        <authorList>
            <person name="Kim H.J."/>
            <person name="Triplett B.A."/>
        </authorList>
    </citation>
    <scope>NUCLEOTIDE SEQUENCE [LARGE SCALE GENOMIC DNA]</scope>
    <source>
        <strain evidence="3 4">U15</strain>
    </source>
</reference>
<proteinExistence type="predicted"/>
<feature type="domain" description="NAD-dependent epimerase/dehydratase" evidence="2">
    <location>
        <begin position="3"/>
        <end position="201"/>
    </location>
</feature>
<dbReference type="InterPro" id="IPR051207">
    <property type="entry name" value="ComplexI_NDUFA9_subunit"/>
</dbReference>
<keyword evidence="1" id="KW-1133">Transmembrane helix</keyword>
<dbReference type="Gene3D" id="3.40.50.720">
    <property type="entry name" value="NAD(P)-binding Rossmann-like Domain"/>
    <property type="match status" value="1"/>
</dbReference>
<gene>
    <name evidence="3" type="ORF">SAMN06265795_106213</name>
</gene>
<sequence>MQVLLTGASGFIGRQIAEALLQARHEVTCAVRDPARQADPRMRYVAADFTRDLDRAAWAPRLQSVEAVINAVGIIREQGAQTFSAIHESAPKALFAACAEAGVPLVIQISALGADEHAASRYHLSKRAADDYLASLPLHSLIVQPSLVYGPGGASARLFGMLASLPLIGLPGQGRQTIQPVHIDDAVAAVVALLQHPERRPTSGSRIALVGPQPMTLRDYLARLRAAMGMGRPLFFSVPISLVRVAASVADRLPGSLLDPETLGMLERGNTADAGAITRLLGHAPRPVEAFIAAGAAPALRARARLDWLLPIVRLTVALVWIVTGIVSLGLYPVQESYALLARVGVTGVLAPVMLYGAALLDLGFGIATLFLRGRLLRRLMWLGQIAVIAFYTLIISWRLPEFWLHPYGPLLKNLPMLAAIWLLMEMEKE</sequence>
<feature type="transmembrane region" description="Helical" evidence="1">
    <location>
        <begin position="308"/>
        <end position="333"/>
    </location>
</feature>
<dbReference type="PANTHER" id="PTHR12126">
    <property type="entry name" value="NADH-UBIQUINONE OXIDOREDUCTASE 39 KDA SUBUNIT-RELATED"/>
    <property type="match status" value="1"/>
</dbReference>
<keyword evidence="1" id="KW-0472">Membrane</keyword>
<evidence type="ECO:0000313" key="4">
    <source>
        <dbReference type="Proteomes" id="UP000198284"/>
    </source>
</evidence>
<dbReference type="GO" id="GO:0044877">
    <property type="term" value="F:protein-containing complex binding"/>
    <property type="evidence" value="ECO:0007669"/>
    <property type="project" value="TreeGrafter"/>
</dbReference>
<protein>
    <submittedName>
        <fullName evidence="3">Nucleoside-diphosphate-sugar epimerase</fullName>
    </submittedName>
</protein>
<dbReference type="SUPFAM" id="SSF51735">
    <property type="entry name" value="NAD(P)-binding Rossmann-fold domains"/>
    <property type="match status" value="1"/>
</dbReference>